<dbReference type="Pfam" id="PF13419">
    <property type="entry name" value="HAD_2"/>
    <property type="match status" value="1"/>
</dbReference>
<accession>A0ABR8FRV9</accession>
<sequence length="212" mass="23880">MTQKVIVFDFDGTIADTVDALVGIANRLATEFGYKQITPEQLAHLRNLTSREIIKYSGVSLLKIPFLLRKVKSELKNKIHEFHPIPGIREALTELKNHGYQLGIITSNSKENVTAFLNNHELDNLFDFIYSGVTIFGKTTIINNLLKQKQLSTQAVIYVGDETRDIEASKKANIKVVAVTWGFNSPEVLLKQKPDFLINHPSELLNVIQNCC</sequence>
<evidence type="ECO:0000313" key="2">
    <source>
        <dbReference type="Proteomes" id="UP000603457"/>
    </source>
</evidence>
<protein>
    <submittedName>
        <fullName evidence="1">HAD-IA family hydrolase</fullName>
    </submittedName>
</protein>
<dbReference type="Gene3D" id="1.10.150.240">
    <property type="entry name" value="Putative phosphatase, domain 2"/>
    <property type="match status" value="1"/>
</dbReference>
<dbReference type="Proteomes" id="UP000603457">
    <property type="component" value="Unassembled WGS sequence"/>
</dbReference>
<dbReference type="InterPro" id="IPR050155">
    <property type="entry name" value="HAD-like_hydrolase_sf"/>
</dbReference>
<dbReference type="EMBL" id="JACJTB010000006">
    <property type="protein sequence ID" value="MBD2594166.1"/>
    <property type="molecule type" value="Genomic_DNA"/>
</dbReference>
<dbReference type="GO" id="GO:0016787">
    <property type="term" value="F:hydrolase activity"/>
    <property type="evidence" value="ECO:0007669"/>
    <property type="project" value="UniProtKB-KW"/>
</dbReference>
<comment type="caution">
    <text evidence="1">The sequence shown here is derived from an EMBL/GenBank/DDBJ whole genome shotgun (WGS) entry which is preliminary data.</text>
</comment>
<dbReference type="SFLD" id="SFLDS00003">
    <property type="entry name" value="Haloacid_Dehalogenase"/>
    <property type="match status" value="1"/>
</dbReference>
<dbReference type="RefSeq" id="WP_190967074.1">
    <property type="nucleotide sequence ID" value="NZ_JACJTB010000006.1"/>
</dbReference>
<dbReference type="PANTHER" id="PTHR43434:SF13">
    <property type="entry name" value="PHOSPHOGLYCOLATE PHOSPHATASE"/>
    <property type="match status" value="1"/>
</dbReference>
<evidence type="ECO:0000313" key="1">
    <source>
        <dbReference type="EMBL" id="MBD2594166.1"/>
    </source>
</evidence>
<name>A0ABR8FRV9_9NOSO</name>
<proteinExistence type="predicted"/>
<gene>
    <name evidence="1" type="ORF">H6G74_07460</name>
</gene>
<dbReference type="PANTHER" id="PTHR43434">
    <property type="entry name" value="PHOSPHOGLYCOLATE PHOSPHATASE"/>
    <property type="match status" value="1"/>
</dbReference>
<dbReference type="InterPro" id="IPR023214">
    <property type="entry name" value="HAD_sf"/>
</dbReference>
<organism evidence="1 2">
    <name type="scientific">Nostoc spongiaeforme FACHB-130</name>
    <dbReference type="NCBI Taxonomy" id="1357510"/>
    <lineage>
        <taxon>Bacteria</taxon>
        <taxon>Bacillati</taxon>
        <taxon>Cyanobacteriota</taxon>
        <taxon>Cyanophyceae</taxon>
        <taxon>Nostocales</taxon>
        <taxon>Nostocaceae</taxon>
        <taxon>Nostoc</taxon>
    </lineage>
</organism>
<dbReference type="InterPro" id="IPR023198">
    <property type="entry name" value="PGP-like_dom2"/>
</dbReference>
<dbReference type="NCBIfam" id="TIGR01549">
    <property type="entry name" value="HAD-SF-IA-v1"/>
    <property type="match status" value="1"/>
</dbReference>
<dbReference type="SUPFAM" id="SSF56784">
    <property type="entry name" value="HAD-like"/>
    <property type="match status" value="1"/>
</dbReference>
<dbReference type="Gene3D" id="3.40.50.1000">
    <property type="entry name" value="HAD superfamily/HAD-like"/>
    <property type="match status" value="1"/>
</dbReference>
<dbReference type="SFLD" id="SFLDG01129">
    <property type="entry name" value="C1.5:_HAD__Beta-PGM__Phosphata"/>
    <property type="match status" value="1"/>
</dbReference>
<dbReference type="InterPro" id="IPR041492">
    <property type="entry name" value="HAD_2"/>
</dbReference>
<dbReference type="InterPro" id="IPR006439">
    <property type="entry name" value="HAD-SF_hydro_IA"/>
</dbReference>
<keyword evidence="1" id="KW-0378">Hydrolase</keyword>
<reference evidence="1 2" key="1">
    <citation type="journal article" date="2020" name="ISME J.">
        <title>Comparative genomics reveals insights into cyanobacterial evolution and habitat adaptation.</title>
        <authorList>
            <person name="Chen M.Y."/>
            <person name="Teng W.K."/>
            <person name="Zhao L."/>
            <person name="Hu C.X."/>
            <person name="Zhou Y.K."/>
            <person name="Han B.P."/>
            <person name="Song L.R."/>
            <person name="Shu W.S."/>
        </authorList>
    </citation>
    <scope>NUCLEOTIDE SEQUENCE [LARGE SCALE GENOMIC DNA]</scope>
    <source>
        <strain evidence="1 2">FACHB-130</strain>
    </source>
</reference>
<keyword evidence="2" id="KW-1185">Reference proteome</keyword>
<dbReference type="InterPro" id="IPR036412">
    <property type="entry name" value="HAD-like_sf"/>
</dbReference>